<proteinExistence type="predicted"/>
<dbReference type="KEGG" id="cpra:CPter91_3474"/>
<name>A0A127Q6V2_9BURK</name>
<evidence type="ECO:0000313" key="2">
    <source>
        <dbReference type="Proteomes" id="UP000074561"/>
    </source>
</evidence>
<dbReference type="AlphaFoldDB" id="A0A127Q6V2"/>
<reference evidence="1 2" key="1">
    <citation type="submission" date="2015-11" db="EMBL/GenBank/DDBJ databases">
        <title>Exploring the genomic traits of fungus-feeding bacterial genus Collimonas.</title>
        <authorList>
            <person name="Song C."/>
            <person name="Schmidt R."/>
            <person name="de Jager V."/>
            <person name="Krzyzanowska D."/>
            <person name="Jongedijk E."/>
            <person name="Cankar K."/>
            <person name="Beekwilder J."/>
            <person name="van Veen A."/>
            <person name="de Boer W."/>
            <person name="van Veen J.A."/>
            <person name="Garbeva P."/>
        </authorList>
    </citation>
    <scope>NUCLEOTIDE SEQUENCE [LARGE SCALE GENOMIC DNA]</scope>
    <source>
        <strain evidence="1 2">Ter91</strain>
    </source>
</reference>
<dbReference type="PATRIC" id="fig|279113.9.peg.3441"/>
<sequence length="1235" mass="139405">MVFIMAALDRNRVEIFAHSKGVTNIASFFRTLDRSNLWNFARRPLDLGWLVEYWQEKNSFGHLAEMLELSIFKRLQETDMNRARKDTLDQEKAMKALERIGAAMVLQRLNTIEVPDGGKDIGEDTNVLDLAEILSDLSSLDRTLLITRAVFDPANAGFVRFHNDNEGNVRAYLAARWLKRLRSINCPRSVIRELLFATNYGIPLVKPSMRDTAAWLALWDIDVANQIIEIDPRLLMSAGDPASLSLSVRTAILTQVITQIEQDVATNVPESDMLRRFSAPDMVPFIREKWNSHLGSAPVRELLLLMISLGEHQSCSDIAIAASFGKYTDHYTQIFSGRALLATASLAERTSYAAYIRDNASTVQTIVVWDAISELFPNELSVSDLLLILAVPKLHESGGDLGLGYYGPKLIDRLTDASDITSLLTEIFSRLRMHLPANRTEYEAENNPFTSILDAGCRRLIALSGNEPLATLVIDIALYLSELQLHYSPRQSQIDTPDLFDMLSETPIRRRSTFWRCAEVLSKSEKLRGVSLVAPWQIEIHGFLLGIKLEDLDWLLIDASTGISESDQKLAVNTAMRAWREWGELEEILARITAFALGKPEIEEVVTSWTTPRVPSTEELAIEKNTHERRQKNSSEEIEIDKSWRDFADNIRADPGQLRTIKTPTDNGVDARLYYLWQILSRYSENQSRYSIDDLSPLRPLFGDAVITALRDAFLRHWRNWSPTSLNARPENERNTRSAMDLIGIVGVTLEAVNSPNWTSKLTDEEARRAAAYATLELNGFPSWLSTLATNKPDPVREVLRQHIEADLITTSQQLRRDALETVSQADTSIVQLIANDIFTLVEATPVIPLQLLNPALRILCRAYVDHERLLDLLIQRSISDTEIPEKACYLAFAYGINPQITTTTLTNILADIELTAQTALVQEVLPRLAGNGWSRGEISLQGLSVTNLEQLVLLAFATLLPEEDNKHTNGRVYAPDERDHAESARSTVFNILVNTPGPATFAAIQRMISKPGFPIPQQRLVALSLRRAEQDAETAPWISSDVRKFEMDFLTVPNTPIDLQRVTMQRLADIQEELVDGDFNQGKVVARLPKEVDVQNWIANILHERRGRSYTLEREPHVAEEKEPDIRLRAKGADASLPIEIKVAESWTLKELEQAITLQLMGRYLRDPDDRWGILLVVHQIPRQQGWKIDTGQFLTFSQVVEHLRESMKTIAISSRNAPQMDLAVIDVSRVPIR</sequence>
<dbReference type="EMBL" id="CP013234">
    <property type="protein sequence ID" value="AMP05800.1"/>
    <property type="molecule type" value="Genomic_DNA"/>
</dbReference>
<dbReference type="Proteomes" id="UP000074561">
    <property type="component" value="Chromosome"/>
</dbReference>
<gene>
    <name evidence="1" type="ORF">CPter91_3474</name>
</gene>
<protein>
    <submittedName>
        <fullName evidence="1">Uncharacterized protein</fullName>
    </submittedName>
</protein>
<evidence type="ECO:0000313" key="1">
    <source>
        <dbReference type="EMBL" id="AMP05800.1"/>
    </source>
</evidence>
<dbReference type="STRING" id="279113.CPter91_3474"/>
<organism evidence="1 2">
    <name type="scientific">Collimonas pratensis</name>
    <dbReference type="NCBI Taxonomy" id="279113"/>
    <lineage>
        <taxon>Bacteria</taxon>
        <taxon>Pseudomonadati</taxon>
        <taxon>Pseudomonadota</taxon>
        <taxon>Betaproteobacteria</taxon>
        <taxon>Burkholderiales</taxon>
        <taxon>Oxalobacteraceae</taxon>
        <taxon>Collimonas</taxon>
    </lineage>
</organism>
<accession>A0A127Q6V2</accession>